<comment type="caution">
    <text evidence="1">The sequence shown here is derived from an EMBL/GenBank/DDBJ whole genome shotgun (WGS) entry which is preliminary data.</text>
</comment>
<evidence type="ECO:0000313" key="1">
    <source>
        <dbReference type="EMBL" id="KAF0773651.1"/>
    </source>
</evidence>
<dbReference type="Proteomes" id="UP000478052">
    <property type="component" value="Unassembled WGS sequence"/>
</dbReference>
<reference evidence="1 2" key="1">
    <citation type="submission" date="2019-08" db="EMBL/GenBank/DDBJ databases">
        <title>Whole genome of Aphis craccivora.</title>
        <authorList>
            <person name="Voronova N.V."/>
            <person name="Shulinski R.S."/>
            <person name="Bandarenka Y.V."/>
            <person name="Zhorov D.G."/>
            <person name="Warner D."/>
        </authorList>
    </citation>
    <scope>NUCLEOTIDE SEQUENCE [LARGE SCALE GENOMIC DNA]</scope>
    <source>
        <strain evidence="1">180601</strain>
        <tissue evidence="1">Whole Body</tissue>
    </source>
</reference>
<protein>
    <submittedName>
        <fullName evidence="1">Uncharacterized protein</fullName>
    </submittedName>
</protein>
<dbReference type="AlphaFoldDB" id="A0A6G0ZQM6"/>
<accession>A0A6G0ZQM6</accession>
<dbReference type="EMBL" id="VUJU01000041">
    <property type="protein sequence ID" value="KAF0773651.1"/>
    <property type="molecule type" value="Genomic_DNA"/>
</dbReference>
<proteinExistence type="predicted"/>
<evidence type="ECO:0000313" key="2">
    <source>
        <dbReference type="Proteomes" id="UP000478052"/>
    </source>
</evidence>
<sequence length="77" mass="8605">MPNATIMEIATYEKKSVRSGQCVYRQLTLREAADNSSVVGANASIVRLVITYNNKRCVYGRAEKLCNILFSKPSQYA</sequence>
<name>A0A6G0ZQM6_APHCR</name>
<keyword evidence="2" id="KW-1185">Reference proteome</keyword>
<gene>
    <name evidence="1" type="ORF">FWK35_00003470</name>
</gene>
<organism evidence="1 2">
    <name type="scientific">Aphis craccivora</name>
    <name type="common">Cowpea aphid</name>
    <dbReference type="NCBI Taxonomy" id="307492"/>
    <lineage>
        <taxon>Eukaryota</taxon>
        <taxon>Metazoa</taxon>
        <taxon>Ecdysozoa</taxon>
        <taxon>Arthropoda</taxon>
        <taxon>Hexapoda</taxon>
        <taxon>Insecta</taxon>
        <taxon>Pterygota</taxon>
        <taxon>Neoptera</taxon>
        <taxon>Paraneoptera</taxon>
        <taxon>Hemiptera</taxon>
        <taxon>Sternorrhyncha</taxon>
        <taxon>Aphidomorpha</taxon>
        <taxon>Aphidoidea</taxon>
        <taxon>Aphididae</taxon>
        <taxon>Aphidini</taxon>
        <taxon>Aphis</taxon>
        <taxon>Aphis</taxon>
    </lineage>
</organism>